<dbReference type="AlphaFoldDB" id="A0A2P6VG87"/>
<reference evidence="1 2" key="1">
    <citation type="journal article" date="2018" name="Plant J.">
        <title>Genome sequences of Chlorella sorokiniana UTEX 1602 and Micractinium conductrix SAG 241.80: implications to maltose excretion by a green alga.</title>
        <authorList>
            <person name="Arriola M.B."/>
            <person name="Velmurugan N."/>
            <person name="Zhang Y."/>
            <person name="Plunkett M.H."/>
            <person name="Hondzo H."/>
            <person name="Barney B.M."/>
        </authorList>
    </citation>
    <scope>NUCLEOTIDE SEQUENCE [LARGE SCALE GENOMIC DNA]</scope>
    <source>
        <strain evidence="1 2">SAG 241.80</strain>
    </source>
</reference>
<organism evidence="1 2">
    <name type="scientific">Micractinium conductrix</name>
    <dbReference type="NCBI Taxonomy" id="554055"/>
    <lineage>
        <taxon>Eukaryota</taxon>
        <taxon>Viridiplantae</taxon>
        <taxon>Chlorophyta</taxon>
        <taxon>core chlorophytes</taxon>
        <taxon>Trebouxiophyceae</taxon>
        <taxon>Chlorellales</taxon>
        <taxon>Chlorellaceae</taxon>
        <taxon>Chlorella clade</taxon>
        <taxon>Micractinium</taxon>
    </lineage>
</organism>
<protein>
    <submittedName>
        <fullName evidence="1">Erythromycin esterase</fullName>
    </submittedName>
</protein>
<dbReference type="Gene3D" id="3.30.1870.10">
    <property type="entry name" value="EreA-like, domain 2"/>
    <property type="match status" value="1"/>
</dbReference>
<name>A0A2P6VG87_9CHLO</name>
<proteinExistence type="predicted"/>
<dbReference type="InterPro" id="IPR052036">
    <property type="entry name" value="Hydrolase/PRTase-associated"/>
</dbReference>
<keyword evidence="2" id="KW-1185">Reference proteome</keyword>
<dbReference type="PIRSF" id="PIRSF036794">
    <property type="entry name" value="UCP_erythr_ester"/>
    <property type="match status" value="1"/>
</dbReference>
<gene>
    <name evidence="1" type="ORF">C2E20_3716</name>
</gene>
<dbReference type="PANTHER" id="PTHR31299">
    <property type="entry name" value="ESTERASE, PUTATIVE (AFU_ORTHOLOGUE AFUA_1G05850)-RELATED"/>
    <property type="match status" value="1"/>
</dbReference>
<dbReference type="Proteomes" id="UP000239649">
    <property type="component" value="Unassembled WGS sequence"/>
</dbReference>
<accession>A0A2P6VG87</accession>
<sequence>MRAELSKLLIKERGFAAVVVEADFPDAFRANLYARGLSSTDMTAEQALRDFKRFPTWMWRNSVVTEFIEWLKRHNDKVRDGVAPRPNAPGARGVSFLGMDVYSLHSSAAKVIEFLSVADPDAADIALKRYACFDRYGADTMHYAYAVGMGGAPSCAPAALAQLKEVVEKAAGYGAAIDGELGEELAFAARCNAAVVTGAEAYYRNMFFGEDLTWNLRDRHFADTVAAIRDHLSRPPGARDKPGPWAGGPPARLVLWAHNSHLGDASATDMGWKRGEINVGQLVRERLGLKATYNIGFTTNHGTVAAADDWDTPVQRKSVRKGMPGSFEHLFHKCGMPEFALDLRQGSSDLREALEGPLLERAIGVVYRPRTERQSHYFYASLPAQFDCVVHVDDSLALTPLEKTGAWETDEHAREDAPETYPFGV</sequence>
<dbReference type="InterPro" id="IPR014622">
    <property type="entry name" value="UCP036794_erythomycin"/>
</dbReference>
<dbReference type="PANTHER" id="PTHR31299:SF0">
    <property type="entry name" value="ESTERASE, PUTATIVE (AFU_ORTHOLOGUE AFUA_1G05850)-RELATED"/>
    <property type="match status" value="1"/>
</dbReference>
<comment type="caution">
    <text evidence="1">The sequence shown here is derived from an EMBL/GenBank/DDBJ whole genome shotgun (WGS) entry which is preliminary data.</text>
</comment>
<dbReference type="STRING" id="554055.A0A2P6VG87"/>
<dbReference type="SUPFAM" id="SSF159501">
    <property type="entry name" value="EreA/ChaN-like"/>
    <property type="match status" value="1"/>
</dbReference>
<dbReference type="OrthoDB" id="413649at2759"/>
<dbReference type="CDD" id="cd14728">
    <property type="entry name" value="Ere-like"/>
    <property type="match status" value="1"/>
</dbReference>
<evidence type="ECO:0000313" key="2">
    <source>
        <dbReference type="Proteomes" id="UP000239649"/>
    </source>
</evidence>
<evidence type="ECO:0000313" key="1">
    <source>
        <dbReference type="EMBL" id="PSC73112.1"/>
    </source>
</evidence>
<dbReference type="EMBL" id="LHPF02000008">
    <property type="protein sequence ID" value="PSC73112.1"/>
    <property type="molecule type" value="Genomic_DNA"/>
</dbReference>
<dbReference type="InterPro" id="IPR007815">
    <property type="entry name" value="Emycin_Estase"/>
</dbReference>
<dbReference type="GO" id="GO:0046677">
    <property type="term" value="P:response to antibiotic"/>
    <property type="evidence" value="ECO:0007669"/>
    <property type="project" value="InterPro"/>
</dbReference>
<dbReference type="Pfam" id="PF05139">
    <property type="entry name" value="Erythro_esteras"/>
    <property type="match status" value="1"/>
</dbReference>
<dbReference type="Gene3D" id="3.40.1660.10">
    <property type="entry name" value="EreA-like (biosynthetic domain)"/>
    <property type="match status" value="1"/>
</dbReference>